<dbReference type="Pfam" id="PF24860">
    <property type="entry name" value="FdhE_C"/>
    <property type="match status" value="1"/>
</dbReference>
<dbReference type="NCBIfam" id="TIGR01562">
    <property type="entry name" value="FdhE"/>
    <property type="match status" value="1"/>
</dbReference>
<comment type="function">
    <text evidence="2">Necessary for formate dehydrogenase activity.</text>
</comment>
<dbReference type="InterPro" id="IPR006452">
    <property type="entry name" value="Formate_DH_accessory"/>
</dbReference>
<gene>
    <name evidence="2 6" type="primary">fdhE</name>
    <name evidence="6" type="ORF">ACFQ1C_14555</name>
</gene>
<reference evidence="7" key="1">
    <citation type="journal article" date="2019" name="Int. J. Syst. Evol. Microbiol.">
        <title>The Global Catalogue of Microorganisms (GCM) 10K type strain sequencing project: providing services to taxonomists for standard genome sequencing and annotation.</title>
        <authorList>
            <consortium name="The Broad Institute Genomics Platform"/>
            <consortium name="The Broad Institute Genome Sequencing Center for Infectious Disease"/>
            <person name="Wu L."/>
            <person name="Ma J."/>
        </authorList>
    </citation>
    <scope>NUCLEOTIDE SEQUENCE [LARGE SCALE GENOMIC DNA]</scope>
    <source>
        <strain evidence="7">CCUG 60525</strain>
    </source>
</reference>
<keyword evidence="1 2" id="KW-0963">Cytoplasm</keyword>
<evidence type="ECO:0000256" key="2">
    <source>
        <dbReference type="HAMAP-Rule" id="MF_00611"/>
    </source>
</evidence>
<comment type="subcellular location">
    <subcellularLocation>
        <location evidence="2">Cytoplasm</location>
    </subcellularLocation>
</comment>
<feature type="domain" description="FdhE C-terminal" evidence="5">
    <location>
        <begin position="232"/>
        <end position="307"/>
    </location>
</feature>
<dbReference type="PIRSF" id="PIRSF018296">
    <property type="entry name" value="Format_dh_formtn"/>
    <property type="match status" value="1"/>
</dbReference>
<dbReference type="EMBL" id="JBHTJS010000058">
    <property type="protein sequence ID" value="MFD1009368.1"/>
    <property type="molecule type" value="Genomic_DNA"/>
</dbReference>
<keyword evidence="7" id="KW-1185">Reference proteome</keyword>
<evidence type="ECO:0000313" key="7">
    <source>
        <dbReference type="Proteomes" id="UP001597048"/>
    </source>
</evidence>
<dbReference type="HAMAP" id="MF_00611">
    <property type="entry name" value="FdeH"/>
    <property type="match status" value="1"/>
</dbReference>
<sequence>MQRILTRGEIETLDRTSVVRLISPMPDTFSTRAQRLRDLATDNPIEDYLLLIAQLADAQQQVFAQDWSLTAIDESQLAQAQAHGMPPFSASNIKRDATWRAMLSAILEQLLQQTTHSEPLPDAVRNNLVQLADDINNKPELIEQQADDLLNQKLEKIDAARAPFIMAGLQVYWSQLVAGLESQKIPAHTPFGLCPCCGSQPVSSTVMLGGPKEQIRYATCSLCSSQWHIVRVTCTHCEDTKKLAYHSLEEGSAGIKAESCDHCQHYRKIFYLDKEQFAEAFADDLASLPLDILMGEANFYRANNNPYFWQAAEQ</sequence>
<evidence type="ECO:0000313" key="6">
    <source>
        <dbReference type="EMBL" id="MFD1009368.1"/>
    </source>
</evidence>
<dbReference type="Gene3D" id="3.90.1670.10">
    <property type="entry name" value="FdhE-like domain"/>
    <property type="match status" value="1"/>
</dbReference>
<evidence type="ECO:0000259" key="5">
    <source>
        <dbReference type="Pfam" id="PF24860"/>
    </source>
</evidence>
<dbReference type="InterPro" id="IPR024064">
    <property type="entry name" value="FdhE-like_sf"/>
</dbReference>
<dbReference type="Pfam" id="PF04216">
    <property type="entry name" value="FdhE_N"/>
    <property type="match status" value="1"/>
</dbReference>
<protein>
    <recommendedName>
        <fullName evidence="2">Protein FdhE homolog</fullName>
    </recommendedName>
</protein>
<organism evidence="6 7">
    <name type="scientific">Oceanisphaera ostreae</name>
    <dbReference type="NCBI Taxonomy" id="914151"/>
    <lineage>
        <taxon>Bacteria</taxon>
        <taxon>Pseudomonadati</taxon>
        <taxon>Pseudomonadota</taxon>
        <taxon>Gammaproteobacteria</taxon>
        <taxon>Aeromonadales</taxon>
        <taxon>Aeromonadaceae</taxon>
        <taxon>Oceanisphaera</taxon>
    </lineage>
</organism>
<dbReference type="InterPro" id="IPR056796">
    <property type="entry name" value="FdhE_C"/>
</dbReference>
<feature type="domain" description="FdhE central" evidence="4">
    <location>
        <begin position="193"/>
        <end position="231"/>
    </location>
</feature>
<dbReference type="PANTHER" id="PTHR37689:SF1">
    <property type="entry name" value="PROTEIN FDHE"/>
    <property type="match status" value="1"/>
</dbReference>
<accession>A0ABW3KM37</accession>
<dbReference type="Pfam" id="PF24859">
    <property type="entry name" value="FdhE_central"/>
    <property type="match status" value="1"/>
</dbReference>
<dbReference type="RefSeq" id="WP_379559396.1">
    <property type="nucleotide sequence ID" value="NZ_JBHTJS010000058.1"/>
</dbReference>
<evidence type="ECO:0000256" key="1">
    <source>
        <dbReference type="ARBA" id="ARBA00022490"/>
    </source>
</evidence>
<feature type="domain" description="FdhE N-terminal" evidence="3">
    <location>
        <begin position="26"/>
        <end position="185"/>
    </location>
</feature>
<comment type="caution">
    <text evidence="6">The sequence shown here is derived from an EMBL/GenBank/DDBJ whole genome shotgun (WGS) entry which is preliminary data.</text>
</comment>
<proteinExistence type="inferred from homology"/>
<dbReference type="InterPro" id="IPR056774">
    <property type="entry name" value="FdhE_N"/>
</dbReference>
<evidence type="ECO:0000259" key="3">
    <source>
        <dbReference type="Pfam" id="PF04216"/>
    </source>
</evidence>
<name>A0ABW3KM37_9GAMM</name>
<dbReference type="PANTHER" id="PTHR37689">
    <property type="entry name" value="PROTEIN FDHE"/>
    <property type="match status" value="1"/>
</dbReference>
<dbReference type="Proteomes" id="UP001597048">
    <property type="component" value="Unassembled WGS sequence"/>
</dbReference>
<evidence type="ECO:0000259" key="4">
    <source>
        <dbReference type="Pfam" id="PF24859"/>
    </source>
</evidence>
<comment type="similarity">
    <text evidence="2">Belongs to the FdhE family.</text>
</comment>
<dbReference type="SUPFAM" id="SSF144020">
    <property type="entry name" value="FdhE-like"/>
    <property type="match status" value="1"/>
</dbReference>
<dbReference type="CDD" id="cd16341">
    <property type="entry name" value="FdhE"/>
    <property type="match status" value="1"/>
</dbReference>
<dbReference type="InterPro" id="IPR056797">
    <property type="entry name" value="FdhE_central"/>
</dbReference>